<feature type="transmembrane region" description="Helical" evidence="1">
    <location>
        <begin position="180"/>
        <end position="198"/>
    </location>
</feature>
<sequence length="473" mass="53433">MSRFPFKDLWVATAIEQKETHYGPIEDQAVMASLLADKAHHNDTDYQVIRRAQMLAQRDGLLPVIQQWGQAARVALWLLALLAICTGCGLAFGALDNQQKHVNILLALVALLGLHGITFLLWLLSFFASWQQQSLLGKSWLWLSRKMARSDDALLAMQSFITTSNQQGGMRWIVSTISHGFWLITLCVATITWLALLAGKQFSFSWETTILSTNAFVAITHFLGFIPAILGFPMPDAELVAQSSNHIALNPDAHKIWSVWLTGQLVIWGVLVRLIAFLGCFFKARTTLSKTQLNTHSTSYLALIKRLQPYEMIQPDSPQPDYVLPKLQQTNHSSAETRNDAMLSSQQDSLIVSIDLPPEMLLPSLLSQQTITHIESREERHHLLARLNQHPIDQLLIICDSTQTPDRGVAYFIRDISQYAQQTAIYLLNADKHNNRLALWQQSLRDMGMPSEIVWYHPQQLSAWLQPPSDTVQ</sequence>
<evidence type="ECO:0000313" key="3">
    <source>
        <dbReference type="Proteomes" id="UP000541421"/>
    </source>
</evidence>
<accession>A0A7Y4P5A0</accession>
<organism evidence="2 3">
    <name type="scientific">Pelistega europaea</name>
    <dbReference type="NCBI Taxonomy" id="106147"/>
    <lineage>
        <taxon>Bacteria</taxon>
        <taxon>Pseudomonadati</taxon>
        <taxon>Pseudomonadota</taxon>
        <taxon>Betaproteobacteria</taxon>
        <taxon>Burkholderiales</taxon>
        <taxon>Alcaligenaceae</taxon>
        <taxon>Pelistega</taxon>
    </lineage>
</organism>
<feature type="transmembrane region" description="Helical" evidence="1">
    <location>
        <begin position="74"/>
        <end position="95"/>
    </location>
</feature>
<keyword evidence="1" id="KW-1133">Transmembrane helix</keyword>
<feature type="transmembrane region" description="Helical" evidence="1">
    <location>
        <begin position="210"/>
        <end position="230"/>
    </location>
</feature>
<evidence type="ECO:0000313" key="2">
    <source>
        <dbReference type="EMBL" id="NOL48644.1"/>
    </source>
</evidence>
<feature type="transmembrane region" description="Helical" evidence="1">
    <location>
        <begin position="259"/>
        <end position="282"/>
    </location>
</feature>
<dbReference type="EMBL" id="JABGBO010000001">
    <property type="protein sequence ID" value="NOL48644.1"/>
    <property type="molecule type" value="Genomic_DNA"/>
</dbReference>
<name>A0A7Y4P5A0_9BURK</name>
<dbReference type="InterPro" id="IPR021296">
    <property type="entry name" value="DUF2868"/>
</dbReference>
<dbReference type="AlphaFoldDB" id="A0A7Y4P5A0"/>
<keyword evidence="1" id="KW-0812">Transmembrane</keyword>
<comment type="caution">
    <text evidence="2">The sequence shown here is derived from an EMBL/GenBank/DDBJ whole genome shotgun (WGS) entry which is preliminary data.</text>
</comment>
<gene>
    <name evidence="2" type="ORF">HKX40_00625</name>
</gene>
<keyword evidence="3" id="KW-1185">Reference proteome</keyword>
<dbReference type="Proteomes" id="UP000541421">
    <property type="component" value="Unassembled WGS sequence"/>
</dbReference>
<protein>
    <submittedName>
        <fullName evidence="2">DUF2868 domain-containing protein</fullName>
    </submittedName>
</protein>
<reference evidence="2 3" key="1">
    <citation type="submission" date="2020-05" db="EMBL/GenBank/DDBJ databases">
        <authorList>
            <person name="Niu N."/>
        </authorList>
    </citation>
    <scope>NUCLEOTIDE SEQUENCE [LARGE SCALE GENOMIC DNA]</scope>
    <source>
        <strain evidence="2 3">LMG10982</strain>
    </source>
</reference>
<dbReference type="RefSeq" id="WP_171587633.1">
    <property type="nucleotide sequence ID" value="NZ_JABGBO010000001.1"/>
</dbReference>
<proteinExistence type="predicted"/>
<dbReference type="Pfam" id="PF11067">
    <property type="entry name" value="DUF2868"/>
    <property type="match status" value="1"/>
</dbReference>
<evidence type="ECO:0000256" key="1">
    <source>
        <dbReference type="SAM" id="Phobius"/>
    </source>
</evidence>
<keyword evidence="1" id="KW-0472">Membrane</keyword>
<feature type="transmembrane region" description="Helical" evidence="1">
    <location>
        <begin position="102"/>
        <end position="130"/>
    </location>
</feature>